<dbReference type="PROSITE" id="PS50294">
    <property type="entry name" value="WD_REPEATS_REGION"/>
    <property type="match status" value="1"/>
</dbReference>
<accession>A0A6G1J4D4</accession>
<dbReference type="PROSITE" id="PS50082">
    <property type="entry name" value="WD_REPEATS_2"/>
    <property type="match status" value="1"/>
</dbReference>
<proteinExistence type="predicted"/>
<evidence type="ECO:0000256" key="2">
    <source>
        <dbReference type="ARBA" id="ARBA00022737"/>
    </source>
</evidence>
<dbReference type="AlphaFoldDB" id="A0A6G1J4D4"/>
<dbReference type="OrthoDB" id="5240432at2759"/>
<reference evidence="4" key="1">
    <citation type="journal article" date="2020" name="Stud. Mycol.">
        <title>101 Dothideomycetes genomes: a test case for predicting lifestyles and emergence of pathogens.</title>
        <authorList>
            <person name="Haridas S."/>
            <person name="Albert R."/>
            <person name="Binder M."/>
            <person name="Bloem J."/>
            <person name="Labutti K."/>
            <person name="Salamov A."/>
            <person name="Andreopoulos B."/>
            <person name="Baker S."/>
            <person name="Barry K."/>
            <person name="Bills G."/>
            <person name="Bluhm B."/>
            <person name="Cannon C."/>
            <person name="Castanera R."/>
            <person name="Culley D."/>
            <person name="Daum C."/>
            <person name="Ezra D."/>
            <person name="Gonzalez J."/>
            <person name="Henrissat B."/>
            <person name="Kuo A."/>
            <person name="Liang C."/>
            <person name="Lipzen A."/>
            <person name="Lutzoni F."/>
            <person name="Magnuson J."/>
            <person name="Mondo S."/>
            <person name="Nolan M."/>
            <person name="Ohm R."/>
            <person name="Pangilinan J."/>
            <person name="Park H.-J."/>
            <person name="Ramirez L."/>
            <person name="Alfaro M."/>
            <person name="Sun H."/>
            <person name="Tritt A."/>
            <person name="Yoshinaga Y."/>
            <person name="Zwiers L.-H."/>
            <person name="Turgeon B."/>
            <person name="Goodwin S."/>
            <person name="Spatafora J."/>
            <person name="Crous P."/>
            <person name="Grigoriev I."/>
        </authorList>
    </citation>
    <scope>NUCLEOTIDE SEQUENCE</scope>
    <source>
        <strain evidence="4">CBS 122367</strain>
    </source>
</reference>
<evidence type="ECO:0000313" key="5">
    <source>
        <dbReference type="Proteomes" id="UP000799291"/>
    </source>
</evidence>
<dbReference type="InterPro" id="IPR036322">
    <property type="entry name" value="WD40_repeat_dom_sf"/>
</dbReference>
<gene>
    <name evidence="4" type="ORF">K458DRAFT_301273</name>
</gene>
<keyword evidence="1 3" id="KW-0853">WD repeat</keyword>
<dbReference type="Gene3D" id="2.130.10.10">
    <property type="entry name" value="YVTN repeat-like/Quinoprotein amine dehydrogenase"/>
    <property type="match status" value="1"/>
</dbReference>
<keyword evidence="5" id="KW-1185">Reference proteome</keyword>
<dbReference type="EMBL" id="MU005579">
    <property type="protein sequence ID" value="KAF2685394.1"/>
    <property type="molecule type" value="Genomic_DNA"/>
</dbReference>
<protein>
    <submittedName>
        <fullName evidence="4">Uncharacterized protein</fullName>
    </submittedName>
</protein>
<dbReference type="PROSITE" id="PS00678">
    <property type="entry name" value="WD_REPEATS_1"/>
    <property type="match status" value="1"/>
</dbReference>
<evidence type="ECO:0000256" key="3">
    <source>
        <dbReference type="PROSITE-ProRule" id="PRU00221"/>
    </source>
</evidence>
<feature type="repeat" description="WD" evidence="3">
    <location>
        <begin position="22"/>
        <end position="56"/>
    </location>
</feature>
<dbReference type="Proteomes" id="UP000799291">
    <property type="component" value="Unassembled WGS sequence"/>
</dbReference>
<evidence type="ECO:0000313" key="4">
    <source>
        <dbReference type="EMBL" id="KAF2685394.1"/>
    </source>
</evidence>
<keyword evidence="2" id="KW-0677">Repeat</keyword>
<evidence type="ECO:0000256" key="1">
    <source>
        <dbReference type="ARBA" id="ARBA00022574"/>
    </source>
</evidence>
<dbReference type="InterPro" id="IPR015943">
    <property type="entry name" value="WD40/YVTN_repeat-like_dom_sf"/>
</dbReference>
<sequence>MTVKIWDLSRGACLPTLESRYVDSVAFSHGSARLASASFDGVVKIWDLGSGALLRTFSIGKPLKRIEFDTTGLYLHTSIGAIDIRARLGLPLLPTISEPRSPQYQGLALSTDGVWITHDSERQVWLPSEYRPSCSATSRSTIGIGARTGRVLIYKVELDIS</sequence>
<dbReference type="Pfam" id="PF00400">
    <property type="entry name" value="WD40"/>
    <property type="match status" value="1"/>
</dbReference>
<dbReference type="SMART" id="SM00320">
    <property type="entry name" value="WD40"/>
    <property type="match status" value="1"/>
</dbReference>
<dbReference type="InterPro" id="IPR019775">
    <property type="entry name" value="WD40_repeat_CS"/>
</dbReference>
<dbReference type="InterPro" id="IPR001680">
    <property type="entry name" value="WD40_rpt"/>
</dbReference>
<name>A0A6G1J4D4_9PLEO</name>
<organism evidence="4 5">
    <name type="scientific">Lentithecium fluviatile CBS 122367</name>
    <dbReference type="NCBI Taxonomy" id="1168545"/>
    <lineage>
        <taxon>Eukaryota</taxon>
        <taxon>Fungi</taxon>
        <taxon>Dikarya</taxon>
        <taxon>Ascomycota</taxon>
        <taxon>Pezizomycotina</taxon>
        <taxon>Dothideomycetes</taxon>
        <taxon>Pleosporomycetidae</taxon>
        <taxon>Pleosporales</taxon>
        <taxon>Massarineae</taxon>
        <taxon>Lentitheciaceae</taxon>
        <taxon>Lentithecium</taxon>
    </lineage>
</organism>
<dbReference type="SUPFAM" id="SSF50978">
    <property type="entry name" value="WD40 repeat-like"/>
    <property type="match status" value="1"/>
</dbReference>